<dbReference type="InterPro" id="IPR003593">
    <property type="entry name" value="AAA+_ATPase"/>
</dbReference>
<dbReference type="PROSITE" id="PS50893">
    <property type="entry name" value="ABC_TRANSPORTER_2"/>
    <property type="match status" value="1"/>
</dbReference>
<proteinExistence type="inferred from homology"/>
<dbReference type="SUPFAM" id="SSF52540">
    <property type="entry name" value="P-loop containing nucleoside triphosphate hydrolases"/>
    <property type="match status" value="1"/>
</dbReference>
<reference evidence="11 12" key="1">
    <citation type="journal article" date="2012" name="J. Bacteriol.">
        <title>Complete Genome Sequence of Leptospirillum ferrooxidans Strain C2-3, Isolated from a Fresh Volcanic Ash Deposit on the Island of Miyake, Japan.</title>
        <authorList>
            <person name="Fujimura R."/>
            <person name="Sato Y."/>
            <person name="Nishizawa T."/>
            <person name="Oshima K."/>
            <person name="Kim S.-W."/>
            <person name="Hattori M."/>
            <person name="Kamijo T."/>
            <person name="Ohta H."/>
        </authorList>
    </citation>
    <scope>NUCLEOTIDE SEQUENCE [LARGE SCALE GENOMIC DNA]</scope>
    <source>
        <strain evidence="11 12">C2-3</strain>
    </source>
</reference>
<dbReference type="AlphaFoldDB" id="I0IKQ0"/>
<dbReference type="GO" id="GO:0015833">
    <property type="term" value="P:peptide transport"/>
    <property type="evidence" value="ECO:0007669"/>
    <property type="project" value="InterPro"/>
</dbReference>
<dbReference type="STRING" id="1162668.LFE_0120"/>
<comment type="subcellular location">
    <subcellularLocation>
        <location evidence="1">Cell inner membrane</location>
        <topology evidence="1">Peripheral membrane protein</topology>
    </subcellularLocation>
</comment>
<evidence type="ECO:0000256" key="3">
    <source>
        <dbReference type="ARBA" id="ARBA00022448"/>
    </source>
</evidence>
<evidence type="ECO:0000313" key="12">
    <source>
        <dbReference type="Proteomes" id="UP000007382"/>
    </source>
</evidence>
<dbReference type="InterPro" id="IPR027417">
    <property type="entry name" value="P-loop_NTPase"/>
</dbReference>
<evidence type="ECO:0000256" key="2">
    <source>
        <dbReference type="ARBA" id="ARBA00005417"/>
    </source>
</evidence>
<dbReference type="EMBL" id="AP012342">
    <property type="protein sequence ID" value="BAM05849.1"/>
    <property type="molecule type" value="Genomic_DNA"/>
</dbReference>
<dbReference type="InterPro" id="IPR013563">
    <property type="entry name" value="Oligopep_ABC_C"/>
</dbReference>
<reference evidence="12" key="2">
    <citation type="submission" date="2012-03" db="EMBL/GenBank/DDBJ databases">
        <title>The complete genome sequence of the pioneer microbe on fresh volcanic deposit, Leptospirillum ferrooxidans strain C2-3.</title>
        <authorList>
            <person name="Fujimura R."/>
            <person name="Sato Y."/>
            <person name="Nishizawa T."/>
            <person name="Nanba K."/>
            <person name="Oshima K."/>
            <person name="Hattori M."/>
            <person name="Kamijo T."/>
            <person name="Ohta H."/>
        </authorList>
    </citation>
    <scope>NUCLEOTIDE SEQUENCE [LARGE SCALE GENOMIC DNA]</scope>
    <source>
        <strain evidence="12">C2-3</strain>
    </source>
</reference>
<evidence type="ECO:0000256" key="5">
    <source>
        <dbReference type="ARBA" id="ARBA00022519"/>
    </source>
</evidence>
<evidence type="ECO:0000256" key="6">
    <source>
        <dbReference type="ARBA" id="ARBA00022741"/>
    </source>
</evidence>
<keyword evidence="5" id="KW-0997">Cell inner membrane</keyword>
<evidence type="ECO:0000313" key="11">
    <source>
        <dbReference type="EMBL" id="BAM05849.1"/>
    </source>
</evidence>
<dbReference type="PATRIC" id="fig|1162668.3.peg.143"/>
<gene>
    <name evidence="11" type="ordered locus">LFE_0120</name>
</gene>
<sequence length="341" mass="37728">MEGKDPLLSVRNLTVRIKTPQGEIIPVRELSFDVHPGEILAIVGESGSGKTLSGLSLLGLTPKGSRIQGEIFLRGTPIQSFTETQWNTIRGARIGLVFQEPQSALNPILTIGTQIEEILRSHSGSVQRSEETAFIRSLLERVGLQNPDRIAKSYPHQLSGGMRQRVMIAMATALDPELLILDEPTTALDVTMATQILSLLIEENHRRKTAMILISHDLSVVKNCASRILVMYAGRIIEKCDRNRFFNEGPDHPYSQALLKSRPDKGEYTRHDGPLEAIGGQVPPLWDLPEGCAFSPRCQRADERCRTTVPPWKPYSASDLSEPSENPAIEGSLCFYPGIFP</sequence>
<dbReference type="InterPro" id="IPR050388">
    <property type="entry name" value="ABC_Ni/Peptide_Import"/>
</dbReference>
<dbReference type="NCBIfam" id="TIGR01727">
    <property type="entry name" value="oligo_HPY"/>
    <property type="match status" value="1"/>
</dbReference>
<dbReference type="RefSeq" id="WP_014448344.1">
    <property type="nucleotide sequence ID" value="NC_017094.1"/>
</dbReference>
<dbReference type="InterPro" id="IPR003439">
    <property type="entry name" value="ABC_transporter-like_ATP-bd"/>
</dbReference>
<name>I0IKQ0_LEPFC</name>
<evidence type="ECO:0000259" key="10">
    <source>
        <dbReference type="PROSITE" id="PS50893"/>
    </source>
</evidence>
<feature type="domain" description="ABC transporter" evidence="10">
    <location>
        <begin position="8"/>
        <end position="258"/>
    </location>
</feature>
<keyword evidence="3" id="KW-0813">Transport</keyword>
<dbReference type="FunFam" id="3.40.50.300:FF:000016">
    <property type="entry name" value="Oligopeptide ABC transporter ATP-binding component"/>
    <property type="match status" value="1"/>
</dbReference>
<dbReference type="CDD" id="cd03257">
    <property type="entry name" value="ABC_NikE_OppD_transporters"/>
    <property type="match status" value="1"/>
</dbReference>
<dbReference type="GO" id="GO:0005886">
    <property type="term" value="C:plasma membrane"/>
    <property type="evidence" value="ECO:0007669"/>
    <property type="project" value="UniProtKB-SubCell"/>
</dbReference>
<keyword evidence="9" id="KW-0472">Membrane</keyword>
<keyword evidence="7 11" id="KW-0067">ATP-binding</keyword>
<accession>I0IKQ0</accession>
<dbReference type="PANTHER" id="PTHR43297:SF14">
    <property type="entry name" value="ATPASE AAA-TYPE CORE DOMAIN-CONTAINING PROTEIN"/>
    <property type="match status" value="1"/>
</dbReference>
<evidence type="ECO:0000256" key="8">
    <source>
        <dbReference type="ARBA" id="ARBA00022967"/>
    </source>
</evidence>
<organism evidence="11 12">
    <name type="scientific">Leptospirillum ferrooxidans (strain C2-3)</name>
    <dbReference type="NCBI Taxonomy" id="1162668"/>
    <lineage>
        <taxon>Bacteria</taxon>
        <taxon>Pseudomonadati</taxon>
        <taxon>Nitrospirota</taxon>
        <taxon>Nitrospiria</taxon>
        <taxon>Nitrospirales</taxon>
        <taxon>Nitrospiraceae</taxon>
        <taxon>Leptospirillum</taxon>
    </lineage>
</organism>
<keyword evidence="12" id="KW-1185">Reference proteome</keyword>
<keyword evidence="8" id="KW-1278">Translocase</keyword>
<dbReference type="Proteomes" id="UP000007382">
    <property type="component" value="Chromosome"/>
</dbReference>
<dbReference type="GO" id="GO:0005524">
    <property type="term" value="F:ATP binding"/>
    <property type="evidence" value="ECO:0007669"/>
    <property type="project" value="UniProtKB-KW"/>
</dbReference>
<evidence type="ECO:0000256" key="1">
    <source>
        <dbReference type="ARBA" id="ARBA00004417"/>
    </source>
</evidence>
<protein>
    <submittedName>
        <fullName evidence="11">Putative oligopeptide/dipeptide ABC transporter, ATP-binding protein</fullName>
    </submittedName>
</protein>
<keyword evidence="6" id="KW-0547">Nucleotide-binding</keyword>
<dbReference type="eggNOG" id="COG0444">
    <property type="taxonomic scope" value="Bacteria"/>
</dbReference>
<comment type="similarity">
    <text evidence="2">Belongs to the ABC transporter superfamily.</text>
</comment>
<dbReference type="PANTHER" id="PTHR43297">
    <property type="entry name" value="OLIGOPEPTIDE TRANSPORT ATP-BINDING PROTEIN APPD"/>
    <property type="match status" value="1"/>
</dbReference>
<keyword evidence="4" id="KW-1003">Cell membrane</keyword>
<dbReference type="PROSITE" id="PS00211">
    <property type="entry name" value="ABC_TRANSPORTER_1"/>
    <property type="match status" value="1"/>
</dbReference>
<dbReference type="GO" id="GO:0016887">
    <property type="term" value="F:ATP hydrolysis activity"/>
    <property type="evidence" value="ECO:0007669"/>
    <property type="project" value="InterPro"/>
</dbReference>
<dbReference type="KEGG" id="lfc:LFE_0120"/>
<dbReference type="Gene3D" id="3.40.50.300">
    <property type="entry name" value="P-loop containing nucleotide triphosphate hydrolases"/>
    <property type="match status" value="1"/>
</dbReference>
<dbReference type="HOGENOM" id="CLU_000604_1_23_0"/>
<dbReference type="Pfam" id="PF00005">
    <property type="entry name" value="ABC_tran"/>
    <property type="match status" value="1"/>
</dbReference>
<dbReference type="InterPro" id="IPR017871">
    <property type="entry name" value="ABC_transporter-like_CS"/>
</dbReference>
<evidence type="ECO:0000256" key="9">
    <source>
        <dbReference type="ARBA" id="ARBA00023136"/>
    </source>
</evidence>
<evidence type="ECO:0000256" key="4">
    <source>
        <dbReference type="ARBA" id="ARBA00022475"/>
    </source>
</evidence>
<dbReference type="OrthoDB" id="9779287at2"/>
<dbReference type="Pfam" id="PF08352">
    <property type="entry name" value="oligo_HPY"/>
    <property type="match status" value="1"/>
</dbReference>
<evidence type="ECO:0000256" key="7">
    <source>
        <dbReference type="ARBA" id="ARBA00022840"/>
    </source>
</evidence>
<dbReference type="SMART" id="SM00382">
    <property type="entry name" value="AAA"/>
    <property type="match status" value="1"/>
</dbReference>